<feature type="domain" description="Cupin type-2" evidence="2">
    <location>
        <begin position="76"/>
        <end position="150"/>
    </location>
</feature>
<protein>
    <submittedName>
        <fullName evidence="3">Cupin domain-containing protein</fullName>
    </submittedName>
</protein>
<dbReference type="InterPro" id="IPR014710">
    <property type="entry name" value="RmlC-like_jellyroll"/>
</dbReference>
<dbReference type="RefSeq" id="WP_345600460.1">
    <property type="nucleotide sequence ID" value="NZ_BAABLT010000006.1"/>
</dbReference>
<evidence type="ECO:0000313" key="3">
    <source>
        <dbReference type="EMBL" id="MFD0921593.1"/>
    </source>
</evidence>
<dbReference type="CDD" id="cd02225">
    <property type="entry name" value="cupin_PA3510-like"/>
    <property type="match status" value="1"/>
</dbReference>
<reference evidence="4" key="1">
    <citation type="journal article" date="2019" name="Int. J. Syst. Evol. Microbiol.">
        <title>The Global Catalogue of Microorganisms (GCM) 10K type strain sequencing project: providing services to taxonomists for standard genome sequencing and annotation.</title>
        <authorList>
            <consortium name="The Broad Institute Genomics Platform"/>
            <consortium name="The Broad Institute Genome Sequencing Center for Infectious Disease"/>
            <person name="Wu L."/>
            <person name="Ma J."/>
        </authorList>
    </citation>
    <scope>NUCLEOTIDE SEQUENCE [LARGE SCALE GENOMIC DNA]</scope>
    <source>
        <strain evidence="4">CCUG 56401</strain>
    </source>
</reference>
<dbReference type="Proteomes" id="UP001597018">
    <property type="component" value="Unassembled WGS sequence"/>
</dbReference>
<dbReference type="InterPro" id="IPR013096">
    <property type="entry name" value="Cupin_2"/>
</dbReference>
<dbReference type="Gene3D" id="2.60.120.10">
    <property type="entry name" value="Jelly Rolls"/>
    <property type="match status" value="1"/>
</dbReference>
<dbReference type="InterPro" id="IPR051610">
    <property type="entry name" value="GPI/OXD"/>
</dbReference>
<dbReference type="InterPro" id="IPR011051">
    <property type="entry name" value="RmlC_Cupin_sf"/>
</dbReference>
<evidence type="ECO:0000256" key="1">
    <source>
        <dbReference type="ARBA" id="ARBA00022723"/>
    </source>
</evidence>
<dbReference type="PANTHER" id="PTHR35848">
    <property type="entry name" value="OXALATE-BINDING PROTEIN"/>
    <property type="match status" value="1"/>
</dbReference>
<sequence>MTAADTGTHAHLEQLIDSCIASRESRHEDWDTLAFQTKAGDEFRRAQIRYIGSGATGDHETDNRILPSKHFTFSNMRLPAGAVGPEHTHHDVEEVFYVLEGRLEVTVHDVEDGTKTATRELGYRDLIRVPAGVPRSLRTIGDSDALFCVIIGAQKPQLPTYPATSPMHGITRG</sequence>
<evidence type="ECO:0000259" key="2">
    <source>
        <dbReference type="Pfam" id="PF07883"/>
    </source>
</evidence>
<evidence type="ECO:0000313" key="4">
    <source>
        <dbReference type="Proteomes" id="UP001597018"/>
    </source>
</evidence>
<comment type="caution">
    <text evidence="3">The sequence shown here is derived from an EMBL/GenBank/DDBJ whole genome shotgun (WGS) entry which is preliminary data.</text>
</comment>
<keyword evidence="1" id="KW-0479">Metal-binding</keyword>
<dbReference type="EMBL" id="JBHTIW010000014">
    <property type="protein sequence ID" value="MFD0921593.1"/>
    <property type="molecule type" value="Genomic_DNA"/>
</dbReference>
<organism evidence="3 4">
    <name type="scientific">Saccharopolyspora rosea</name>
    <dbReference type="NCBI Taxonomy" id="524884"/>
    <lineage>
        <taxon>Bacteria</taxon>
        <taxon>Bacillati</taxon>
        <taxon>Actinomycetota</taxon>
        <taxon>Actinomycetes</taxon>
        <taxon>Pseudonocardiales</taxon>
        <taxon>Pseudonocardiaceae</taxon>
        <taxon>Saccharopolyspora</taxon>
    </lineage>
</organism>
<gene>
    <name evidence="3" type="ORF">ACFQ16_17755</name>
</gene>
<accession>A0ABW3FUQ3</accession>
<dbReference type="SUPFAM" id="SSF51182">
    <property type="entry name" value="RmlC-like cupins"/>
    <property type="match status" value="1"/>
</dbReference>
<proteinExistence type="predicted"/>
<name>A0ABW3FUQ3_9PSEU</name>
<keyword evidence="4" id="KW-1185">Reference proteome</keyword>
<dbReference type="Pfam" id="PF07883">
    <property type="entry name" value="Cupin_2"/>
    <property type="match status" value="1"/>
</dbReference>